<dbReference type="Pfam" id="PF13589">
    <property type="entry name" value="HATPase_c_3"/>
    <property type="match status" value="1"/>
</dbReference>
<accession>A0AA92SWE1</accession>
<name>A0AA92SWE1_9BACT</name>
<dbReference type="RefSeq" id="WP_117695675.1">
    <property type="nucleotide sequence ID" value="NZ_QSSA01000042.1"/>
</dbReference>
<protein>
    <submittedName>
        <fullName evidence="1">Uncharacterized protein</fullName>
    </submittedName>
</protein>
<evidence type="ECO:0000313" key="1">
    <source>
        <dbReference type="EMBL" id="RGL55265.1"/>
    </source>
</evidence>
<dbReference type="Proteomes" id="UP000261187">
    <property type="component" value="Unassembled WGS sequence"/>
</dbReference>
<evidence type="ECO:0000313" key="2">
    <source>
        <dbReference type="Proteomes" id="UP000261187"/>
    </source>
</evidence>
<organism evidence="1 2">
    <name type="scientific">Segatella copri</name>
    <dbReference type="NCBI Taxonomy" id="165179"/>
    <lineage>
        <taxon>Bacteria</taxon>
        <taxon>Pseudomonadati</taxon>
        <taxon>Bacteroidota</taxon>
        <taxon>Bacteroidia</taxon>
        <taxon>Bacteroidales</taxon>
        <taxon>Prevotellaceae</taxon>
        <taxon>Segatella</taxon>
    </lineage>
</organism>
<dbReference type="AlphaFoldDB" id="A0AA92SWE1"/>
<proteinExistence type="predicted"/>
<dbReference type="InterPro" id="IPR036890">
    <property type="entry name" value="HATPase_C_sf"/>
</dbReference>
<dbReference type="EMBL" id="QSSA01000042">
    <property type="protein sequence ID" value="RGL55265.1"/>
    <property type="molecule type" value="Genomic_DNA"/>
</dbReference>
<comment type="caution">
    <text evidence="1">The sequence shown here is derived from an EMBL/GenBank/DDBJ whole genome shotgun (WGS) entry which is preliminary data.</text>
</comment>
<dbReference type="Gene3D" id="3.30.565.10">
    <property type="entry name" value="Histidine kinase-like ATPase, C-terminal domain"/>
    <property type="match status" value="1"/>
</dbReference>
<gene>
    <name evidence="1" type="ORF">DXC61_14120</name>
</gene>
<sequence>MLDKIPFKVSARTARLIGRENVATAKGAIIELVKNGYDADSPFSIVLIDNRYGVYHNRLDKELYEKYLSLGIEESLLTSIYQLNEDAYYERPDVDIEKIGVLKKHLQSYSSLYIIDAGEGMTDSIIRNCWMTIGTDNKSTHFTTHGGRVKAGAKGIGRFALDKLGERCEMFTFFDPTVHEDKNEDDEASDFCGYHWIVNWNDFEGKEKTIDHVSAELEGISDLTYMDCLRQLPLTSSLEKLVGDKSLSHGTILKISGLRDIWDDEAIKNVYEDLGVLVPPSENRDFTISLVSLDSPQKYGEVESSFCDDFDYKIVAHADADQNVNIRIYRNEYNVEAIPLSFYNRENQQEHPYRREDFMRGYWDATRTFGQLIPGFRDSDVDGVLAKIGTFDFVFYYLKRSATKNDEARFFYRQCPYNLRKSWLDKFGGIKLFRDNFRVRPYGEKNDSAFDWLGIGMRKNNSPAGIAKKQGGYRVESENIAGSILQYCVKLIFNRL</sequence>
<dbReference type="SUPFAM" id="SSF55874">
    <property type="entry name" value="ATPase domain of HSP90 chaperone/DNA topoisomerase II/histidine kinase"/>
    <property type="match status" value="1"/>
</dbReference>
<reference evidence="1 2" key="1">
    <citation type="submission" date="2018-08" db="EMBL/GenBank/DDBJ databases">
        <title>A genome reference for cultivated species of the human gut microbiota.</title>
        <authorList>
            <person name="Zou Y."/>
            <person name="Xue W."/>
            <person name="Luo G."/>
        </authorList>
    </citation>
    <scope>NUCLEOTIDE SEQUENCE [LARGE SCALE GENOMIC DNA]</scope>
    <source>
        <strain evidence="1 2">TF06-40</strain>
    </source>
</reference>